<dbReference type="AlphaFoldDB" id="A0A4V2Z3W3"/>
<dbReference type="PANTHER" id="PTHR31862">
    <property type="entry name" value="UPF0261 DOMAIN PROTEIN (AFU_ORTHOLOGUE AFUA_1G10120)"/>
    <property type="match status" value="1"/>
</dbReference>
<dbReference type="PIRSF" id="PIRSF033271">
    <property type="entry name" value="UCP033271"/>
    <property type="match status" value="1"/>
</dbReference>
<evidence type="ECO:0000313" key="4">
    <source>
        <dbReference type="Proteomes" id="UP000294739"/>
    </source>
</evidence>
<protein>
    <submittedName>
        <fullName evidence="3">UPF0261 family protein</fullName>
    </submittedName>
</protein>
<feature type="domain" description="UPF0261" evidence="1">
    <location>
        <begin position="2"/>
        <end position="175"/>
    </location>
</feature>
<feature type="domain" description="UPF0261" evidence="2">
    <location>
        <begin position="184"/>
        <end position="400"/>
    </location>
</feature>
<dbReference type="OrthoDB" id="9776369at2"/>
<gene>
    <name evidence="3" type="ORF">E1269_03745</name>
</gene>
<evidence type="ECO:0000313" key="3">
    <source>
        <dbReference type="EMBL" id="TDE14278.1"/>
    </source>
</evidence>
<dbReference type="InterPro" id="IPR008322">
    <property type="entry name" value="UPF0261"/>
</dbReference>
<organism evidence="3 4">
    <name type="scientific">Jiangella asiatica</name>
    <dbReference type="NCBI Taxonomy" id="2530372"/>
    <lineage>
        <taxon>Bacteria</taxon>
        <taxon>Bacillati</taxon>
        <taxon>Actinomycetota</taxon>
        <taxon>Actinomycetes</taxon>
        <taxon>Jiangellales</taxon>
        <taxon>Jiangellaceae</taxon>
        <taxon>Jiangella</taxon>
    </lineage>
</organism>
<dbReference type="Proteomes" id="UP000294739">
    <property type="component" value="Unassembled WGS sequence"/>
</dbReference>
<dbReference type="Gene3D" id="3.40.50.12020">
    <property type="entry name" value="Uncharacterised protein family UPF0261, NN domain"/>
    <property type="match status" value="1"/>
</dbReference>
<sequence>MPTVALMGTLDTKGAEYAFVRDRLRAAGLEVVVVDTGVLGEPAFAPDVTRAEVARAAGTDVATLAARADRGQAIRAMADGAAVIVRRLRDEGRCDGALALGGTGGTSLASTALRTLPLGVPKIIVSTAASGDTQAYVGESDLVLMPSVADIAGVNRISAPILANAAAALAGMVRQEPLPPTGDKPLVAASMFGVTTPCVTAARQRLEELGYEVLVFHMTGVGGRTMEALARDGHLAGVLDATTTELADELVGGVFSAGADRLTGAGSAGIPQVVSVGALDMVNFGPRDTVPARFEERTLHVHNPSITLLRTTAAECAELGGRLAQRVSSSTGPSAVFLPLRGISAIALPDGPFHDAEADAALFGAIRGGLASGIELVEADADINDPVFARAMANRLHELIVENGTADATVHP</sequence>
<evidence type="ECO:0000259" key="2">
    <source>
        <dbReference type="Pfam" id="PF23189"/>
    </source>
</evidence>
<dbReference type="InterPro" id="IPR044122">
    <property type="entry name" value="UPF0261_N"/>
</dbReference>
<accession>A0A4V2Z3W3</accession>
<evidence type="ECO:0000259" key="1">
    <source>
        <dbReference type="Pfam" id="PF06792"/>
    </source>
</evidence>
<dbReference type="NCBIfam" id="NF002674">
    <property type="entry name" value="PRK02399.1-2"/>
    <property type="match status" value="1"/>
</dbReference>
<dbReference type="InterPro" id="IPR051353">
    <property type="entry name" value="Tobamovirus_resist_UPF0261"/>
</dbReference>
<dbReference type="PANTHER" id="PTHR31862:SF1">
    <property type="entry name" value="UPF0261 DOMAIN PROTEIN (AFU_ORTHOLOGUE AFUA_1G10120)"/>
    <property type="match status" value="1"/>
</dbReference>
<dbReference type="Pfam" id="PF23189">
    <property type="entry name" value="UPF0261_C"/>
    <property type="match status" value="1"/>
</dbReference>
<proteinExistence type="predicted"/>
<dbReference type="RefSeq" id="WP_131891393.1">
    <property type="nucleotide sequence ID" value="NZ_SMKZ01000003.1"/>
</dbReference>
<keyword evidence="4" id="KW-1185">Reference proteome</keyword>
<dbReference type="CDD" id="cd15488">
    <property type="entry name" value="Tm-1-like"/>
    <property type="match status" value="1"/>
</dbReference>
<dbReference type="Pfam" id="PF06792">
    <property type="entry name" value="UPF0261"/>
    <property type="match status" value="1"/>
</dbReference>
<comment type="caution">
    <text evidence="3">The sequence shown here is derived from an EMBL/GenBank/DDBJ whole genome shotgun (WGS) entry which is preliminary data.</text>
</comment>
<dbReference type="EMBL" id="SMKZ01000003">
    <property type="protein sequence ID" value="TDE14278.1"/>
    <property type="molecule type" value="Genomic_DNA"/>
</dbReference>
<dbReference type="Gene3D" id="3.40.50.12030">
    <property type="entry name" value="Uncharacterised protein family UPF0261, NC domain"/>
    <property type="match status" value="1"/>
</dbReference>
<name>A0A4V2Z3W3_9ACTN</name>
<dbReference type="InParanoid" id="A0A4V2Z3W3"/>
<dbReference type="InterPro" id="IPR056778">
    <property type="entry name" value="UPF0261_C"/>
</dbReference>
<reference evidence="3 4" key="1">
    <citation type="submission" date="2019-03" db="EMBL/GenBank/DDBJ databases">
        <title>Draft genome sequences of novel Actinobacteria.</title>
        <authorList>
            <person name="Sahin N."/>
            <person name="Ay H."/>
            <person name="Saygin H."/>
        </authorList>
    </citation>
    <scope>NUCLEOTIDE SEQUENCE [LARGE SCALE GENOMIC DNA]</scope>
    <source>
        <strain evidence="3 4">5K138</strain>
    </source>
</reference>